<evidence type="ECO:0000313" key="16">
    <source>
        <dbReference type="Proteomes" id="UP000638014"/>
    </source>
</evidence>
<feature type="coiled-coil region" evidence="12">
    <location>
        <begin position="327"/>
        <end position="372"/>
    </location>
</feature>
<evidence type="ECO:0000256" key="1">
    <source>
        <dbReference type="ARBA" id="ARBA00004141"/>
    </source>
</evidence>
<keyword evidence="7" id="KW-0560">Oxidoreductase</keyword>
<evidence type="ECO:0000259" key="14">
    <source>
        <dbReference type="Pfam" id="PF00487"/>
    </source>
</evidence>
<dbReference type="PANTHER" id="PTHR11351">
    <property type="entry name" value="ACYL-COA DESATURASE"/>
    <property type="match status" value="1"/>
</dbReference>
<dbReference type="PANTHER" id="PTHR11351:SF31">
    <property type="entry name" value="DESATURASE 1, ISOFORM A-RELATED"/>
    <property type="match status" value="1"/>
</dbReference>
<evidence type="ECO:0000256" key="6">
    <source>
        <dbReference type="ARBA" id="ARBA00022989"/>
    </source>
</evidence>
<feature type="transmembrane region" description="Helical" evidence="13">
    <location>
        <begin position="12"/>
        <end position="30"/>
    </location>
</feature>
<keyword evidence="16" id="KW-1185">Reference proteome</keyword>
<evidence type="ECO:0000256" key="5">
    <source>
        <dbReference type="ARBA" id="ARBA00022832"/>
    </source>
</evidence>
<keyword evidence="3" id="KW-0444">Lipid biosynthesis</keyword>
<evidence type="ECO:0000256" key="8">
    <source>
        <dbReference type="ARBA" id="ARBA00023004"/>
    </source>
</evidence>
<evidence type="ECO:0000256" key="2">
    <source>
        <dbReference type="ARBA" id="ARBA00008749"/>
    </source>
</evidence>
<proteinExistence type="inferred from homology"/>
<evidence type="ECO:0000256" key="10">
    <source>
        <dbReference type="ARBA" id="ARBA00023136"/>
    </source>
</evidence>
<dbReference type="Pfam" id="PF00487">
    <property type="entry name" value="FA_desaturase"/>
    <property type="match status" value="1"/>
</dbReference>
<name>A0A8J6UH17_9GAMM</name>
<feature type="transmembrane region" description="Helical" evidence="13">
    <location>
        <begin position="180"/>
        <end position="199"/>
    </location>
</feature>
<protein>
    <submittedName>
        <fullName evidence="15">Fatty acid desaturase</fullName>
    </submittedName>
</protein>
<keyword evidence="10 13" id="KW-0472">Membrane</keyword>
<dbReference type="InterPro" id="IPR015876">
    <property type="entry name" value="Acyl-CoA_DS"/>
</dbReference>
<evidence type="ECO:0000313" key="15">
    <source>
        <dbReference type="EMBL" id="MBD1391096.1"/>
    </source>
</evidence>
<comment type="subcellular location">
    <subcellularLocation>
        <location evidence="1">Membrane</location>
        <topology evidence="1">Multi-pass membrane protein</topology>
    </subcellularLocation>
</comment>
<keyword evidence="4 13" id="KW-0812">Transmembrane</keyword>
<feature type="domain" description="Fatty acid desaturase" evidence="14">
    <location>
        <begin position="39"/>
        <end position="253"/>
    </location>
</feature>
<dbReference type="RefSeq" id="WP_191146157.1">
    <property type="nucleotide sequence ID" value="NZ_JACXAF010000028.1"/>
</dbReference>
<keyword evidence="9" id="KW-0443">Lipid metabolism</keyword>
<dbReference type="GO" id="GO:0016717">
    <property type="term" value="F:oxidoreductase activity, acting on paired donors, with oxidation of a pair of donors resulting in the reduction of molecular oxygen to two molecules of water"/>
    <property type="evidence" value="ECO:0007669"/>
    <property type="project" value="InterPro"/>
</dbReference>
<comment type="similarity">
    <text evidence="2">Belongs to the fatty acid desaturase type 2 family.</text>
</comment>
<evidence type="ECO:0000256" key="13">
    <source>
        <dbReference type="SAM" id="Phobius"/>
    </source>
</evidence>
<dbReference type="GO" id="GO:0006633">
    <property type="term" value="P:fatty acid biosynthetic process"/>
    <property type="evidence" value="ECO:0007669"/>
    <property type="project" value="UniProtKB-KW"/>
</dbReference>
<keyword evidence="5" id="KW-0276">Fatty acid metabolism</keyword>
<evidence type="ECO:0000256" key="12">
    <source>
        <dbReference type="SAM" id="Coils"/>
    </source>
</evidence>
<dbReference type="CDD" id="cd03505">
    <property type="entry name" value="Delta9-FADS-like"/>
    <property type="match status" value="1"/>
</dbReference>
<evidence type="ECO:0000256" key="11">
    <source>
        <dbReference type="ARBA" id="ARBA00023160"/>
    </source>
</evidence>
<keyword evidence="11" id="KW-0275">Fatty acid biosynthesis</keyword>
<accession>A0A8J6UH17</accession>
<keyword evidence="6 13" id="KW-1133">Transmembrane helix</keyword>
<sequence>MSKPKLIWSTNILFASTFIAALTIVPWYGITYGYSYGLWIAAVLCLGYCGMSITVGYHRLWAHKTFNAHPFVRFVLAIGGAFALQNSALHWSSDHRAHHRHVDDGDKDPYAATKGFWYSHIGWMLREYQPMRYHDYSNCRDLQKDKIVMWQHRNYWLMTWSLNLGIPVLLGWLLGDAIGGFLLIGVLRLVASHHFTFFINSLAHVWGKRTYTEKNTARDNGWLALLTYGEGYHNFHHLFEYDYRNGIRWYQFDPSKWFIWTMAKLKLASNLRTAPAERIMKAKLDTQKLKLDSKISLSIHAERWREALQHEYDRLLQRTQEYYAVRKQLLQLKKDKLSNSYQQERQELQLRLEKLRRAVRDHQRRWQLLMAEVTHLAPA</sequence>
<keyword evidence="12" id="KW-0175">Coiled coil</keyword>
<dbReference type="Proteomes" id="UP000638014">
    <property type="component" value="Unassembled WGS sequence"/>
</dbReference>
<dbReference type="PRINTS" id="PR00075">
    <property type="entry name" value="FACDDSATRASE"/>
</dbReference>
<feature type="transmembrane region" description="Helical" evidence="13">
    <location>
        <begin position="36"/>
        <end position="57"/>
    </location>
</feature>
<gene>
    <name evidence="15" type="ORF">IC617_16835</name>
</gene>
<evidence type="ECO:0000256" key="4">
    <source>
        <dbReference type="ARBA" id="ARBA00022692"/>
    </source>
</evidence>
<dbReference type="AlphaFoldDB" id="A0A8J6UH17"/>
<evidence type="ECO:0000256" key="9">
    <source>
        <dbReference type="ARBA" id="ARBA00023098"/>
    </source>
</evidence>
<evidence type="ECO:0000256" key="7">
    <source>
        <dbReference type="ARBA" id="ARBA00023002"/>
    </source>
</evidence>
<feature type="transmembrane region" description="Helical" evidence="13">
    <location>
        <begin position="155"/>
        <end position="174"/>
    </location>
</feature>
<dbReference type="EMBL" id="JACXAF010000028">
    <property type="protein sequence ID" value="MBD1391096.1"/>
    <property type="molecule type" value="Genomic_DNA"/>
</dbReference>
<evidence type="ECO:0000256" key="3">
    <source>
        <dbReference type="ARBA" id="ARBA00022516"/>
    </source>
</evidence>
<organism evidence="15 16">
    <name type="scientific">Neiella litorisoli</name>
    <dbReference type="NCBI Taxonomy" id="2771431"/>
    <lineage>
        <taxon>Bacteria</taxon>
        <taxon>Pseudomonadati</taxon>
        <taxon>Pseudomonadota</taxon>
        <taxon>Gammaproteobacteria</taxon>
        <taxon>Alteromonadales</taxon>
        <taxon>Echinimonadaceae</taxon>
        <taxon>Neiella</taxon>
    </lineage>
</organism>
<keyword evidence="8" id="KW-0408">Iron</keyword>
<reference evidence="15" key="1">
    <citation type="submission" date="2020-09" db="EMBL/GenBank/DDBJ databases">
        <title>A novel bacterium of genus Neiella, isolated from South China Sea.</title>
        <authorList>
            <person name="Huang H."/>
            <person name="Mo K."/>
            <person name="Hu Y."/>
        </authorList>
    </citation>
    <scope>NUCLEOTIDE SEQUENCE</scope>
    <source>
        <strain evidence="15">HB171785</strain>
    </source>
</reference>
<comment type="caution">
    <text evidence="15">The sequence shown here is derived from an EMBL/GenBank/DDBJ whole genome shotgun (WGS) entry which is preliminary data.</text>
</comment>
<dbReference type="InterPro" id="IPR005804">
    <property type="entry name" value="FA_desaturase_dom"/>
</dbReference>
<dbReference type="GO" id="GO:0016020">
    <property type="term" value="C:membrane"/>
    <property type="evidence" value="ECO:0007669"/>
    <property type="project" value="UniProtKB-SubCell"/>
</dbReference>